<sequence length="271" mass="28535">MEYRTDLALEYTEPTSQRVEKRKNCTITRIRENGADYITLEVPAISDHIDSGDELLHQLRDELSALLPETGLVLVAGLGNRAITPDALGPQTAEQVLATRHIHGEIARITGLDGLRPVAVVSTGVLGCTGVETRELLTALAREFRPSAVIAVDALAARSLGRLGCTIQLSTGGISPGSGVNNARPQLSRETLGVPVIGIGVPTVVDAGTLAADLLGRAAPKDKVSPRGASMVVTPREIDLLITRAARMVAMAINTALNPTLSVEEFSILAS</sequence>
<evidence type="ECO:0000256" key="4">
    <source>
        <dbReference type="HAMAP-Rule" id="MF_00626"/>
    </source>
</evidence>
<comment type="function">
    <text evidence="4">Initiates the rapid degradation of small, acid-soluble proteins during spore germination.</text>
</comment>
<comment type="catalytic activity">
    <reaction evidence="4">
        <text>Endopeptidase action with P4 Glu or Asp, P1 preferably Glu &gt; Asp, P1' hydrophobic and P2' Ala.</text>
        <dbReference type="EC" id="3.4.24.78"/>
    </reaction>
</comment>
<evidence type="ECO:0000256" key="3">
    <source>
        <dbReference type="ARBA" id="ARBA00023145"/>
    </source>
</evidence>
<comment type="similarity">
    <text evidence="4">Belongs to the peptidase A25 family.</text>
</comment>
<comment type="subunit">
    <text evidence="4">Homotetramer.</text>
</comment>
<accession>A0ABS9MIX6</accession>
<evidence type="ECO:0000313" key="5">
    <source>
        <dbReference type="EMBL" id="MCG4610536.1"/>
    </source>
</evidence>
<keyword evidence="2 4" id="KW-0378">Hydrolase</keyword>
<dbReference type="Gene3D" id="3.40.50.1450">
    <property type="entry name" value="HybD-like"/>
    <property type="match status" value="1"/>
</dbReference>
<dbReference type="Pfam" id="PF03418">
    <property type="entry name" value="Peptidase_A25"/>
    <property type="match status" value="1"/>
</dbReference>
<dbReference type="InterPro" id="IPR005080">
    <property type="entry name" value="Peptidase_A25"/>
</dbReference>
<evidence type="ECO:0000256" key="1">
    <source>
        <dbReference type="ARBA" id="ARBA00022670"/>
    </source>
</evidence>
<proteinExistence type="inferred from homology"/>
<keyword evidence="1 4" id="KW-0645">Protease</keyword>
<dbReference type="NCBIfam" id="TIGR01441">
    <property type="entry name" value="GPR"/>
    <property type="match status" value="1"/>
</dbReference>
<comment type="caution">
    <text evidence="5">The sequence shown here is derived from an EMBL/GenBank/DDBJ whole genome shotgun (WGS) entry which is preliminary data.</text>
</comment>
<feature type="propeptide" id="PRO_5044910463" evidence="4">
    <location>
        <position position="1"/>
    </location>
</feature>
<feature type="chain" id="PRO_5044910462" description="Germination protease" evidence="4">
    <location>
        <begin position="1"/>
        <end position="271"/>
    </location>
</feature>
<dbReference type="Proteomes" id="UP001298681">
    <property type="component" value="Unassembled WGS sequence"/>
</dbReference>
<organism evidence="5 6">
    <name type="scientific">Anaeromassilibacillus senegalensis</name>
    <dbReference type="NCBI Taxonomy" id="1673717"/>
    <lineage>
        <taxon>Bacteria</taxon>
        <taxon>Bacillati</taxon>
        <taxon>Bacillota</taxon>
        <taxon>Clostridia</taxon>
        <taxon>Eubacteriales</taxon>
        <taxon>Acutalibacteraceae</taxon>
        <taxon>Anaeromassilibacillus</taxon>
    </lineage>
</organism>
<reference evidence="5 6" key="1">
    <citation type="submission" date="2022-01" db="EMBL/GenBank/DDBJ databases">
        <title>Collection of gut derived symbiotic bacterial strains cultured from healthy donors.</title>
        <authorList>
            <person name="Lin H."/>
            <person name="Kohout C."/>
            <person name="Waligurski E."/>
            <person name="Pamer E.G."/>
        </authorList>
    </citation>
    <scope>NUCLEOTIDE SEQUENCE [LARGE SCALE GENOMIC DNA]</scope>
    <source>
        <strain evidence="5 6">DFI.7.58</strain>
    </source>
</reference>
<dbReference type="InterPro" id="IPR023430">
    <property type="entry name" value="Pept_HybD-like_dom_sf"/>
</dbReference>
<keyword evidence="6" id="KW-1185">Reference proteome</keyword>
<evidence type="ECO:0000256" key="2">
    <source>
        <dbReference type="ARBA" id="ARBA00022801"/>
    </source>
</evidence>
<evidence type="ECO:0000313" key="6">
    <source>
        <dbReference type="Proteomes" id="UP001298681"/>
    </source>
</evidence>
<dbReference type="RefSeq" id="WP_087233963.1">
    <property type="nucleotide sequence ID" value="NZ_JAKNHQ010000006.1"/>
</dbReference>
<dbReference type="SUPFAM" id="SSF53163">
    <property type="entry name" value="HybD-like"/>
    <property type="match status" value="1"/>
</dbReference>
<dbReference type="EC" id="3.4.24.78" evidence="4"/>
<gene>
    <name evidence="4 5" type="primary">gpr</name>
    <name evidence="5" type="ORF">L0P57_06260</name>
</gene>
<dbReference type="GO" id="GO:0016787">
    <property type="term" value="F:hydrolase activity"/>
    <property type="evidence" value="ECO:0007669"/>
    <property type="project" value="UniProtKB-KW"/>
</dbReference>
<protein>
    <recommendedName>
        <fullName evidence="4">Germination protease</fullName>
        <ecNumber evidence="4">3.4.24.78</ecNumber>
    </recommendedName>
    <alternativeName>
        <fullName evidence="4">GPR endopeptidase</fullName>
    </alternativeName>
    <alternativeName>
        <fullName evidence="4">Germination proteinase</fullName>
    </alternativeName>
    <alternativeName>
        <fullName evidence="4">Spore protease</fullName>
    </alternativeName>
</protein>
<dbReference type="EMBL" id="JAKNHQ010000006">
    <property type="protein sequence ID" value="MCG4610536.1"/>
    <property type="molecule type" value="Genomic_DNA"/>
</dbReference>
<keyword evidence="3 4" id="KW-0865">Zymogen</keyword>
<name>A0ABS9MIX6_9FIRM</name>
<comment type="PTM">
    <text evidence="4">Autoproteolytically processed. The inactive tetrameric zymogen termed p46 autoprocesses to a smaller form termed p41, which is active only during spore germination.</text>
</comment>
<dbReference type="HAMAP" id="MF_00626">
    <property type="entry name" value="Germination_prot"/>
    <property type="match status" value="1"/>
</dbReference>